<protein>
    <submittedName>
        <fullName evidence="2">PhzF family phenazine biosynthesis protein</fullName>
    </submittedName>
</protein>
<evidence type="ECO:0000313" key="2">
    <source>
        <dbReference type="EMBL" id="MBC3764639.1"/>
    </source>
</evidence>
<dbReference type="SUPFAM" id="SSF54506">
    <property type="entry name" value="Diaminopimelate epimerase-like"/>
    <property type="match status" value="1"/>
</dbReference>
<name>A0A8J6IQM2_9ALTE</name>
<accession>A0A8J6IQM2</accession>
<evidence type="ECO:0000256" key="1">
    <source>
        <dbReference type="PIRSR" id="PIRSR016184-1"/>
    </source>
</evidence>
<dbReference type="NCBIfam" id="TIGR00654">
    <property type="entry name" value="PhzF_family"/>
    <property type="match status" value="1"/>
</dbReference>
<dbReference type="Proteomes" id="UP000601768">
    <property type="component" value="Unassembled WGS sequence"/>
</dbReference>
<dbReference type="AlphaFoldDB" id="A0A8J6IQM2"/>
<dbReference type="GO" id="GO:0016853">
    <property type="term" value="F:isomerase activity"/>
    <property type="evidence" value="ECO:0007669"/>
    <property type="project" value="TreeGrafter"/>
</dbReference>
<proteinExistence type="predicted"/>
<dbReference type="RefSeq" id="WP_186505101.1">
    <property type="nucleotide sequence ID" value="NZ_JACNEP010000001.1"/>
</dbReference>
<organism evidence="2 3">
    <name type="scientific">Neptunicella marina</name>
    <dbReference type="NCBI Taxonomy" id="2125989"/>
    <lineage>
        <taxon>Bacteria</taxon>
        <taxon>Pseudomonadati</taxon>
        <taxon>Pseudomonadota</taxon>
        <taxon>Gammaproteobacteria</taxon>
        <taxon>Alteromonadales</taxon>
        <taxon>Alteromonadaceae</taxon>
        <taxon>Neptunicella</taxon>
    </lineage>
</organism>
<gene>
    <name evidence="2" type="ORF">H8B19_02030</name>
</gene>
<dbReference type="EMBL" id="JACNEP010000001">
    <property type="protein sequence ID" value="MBC3764639.1"/>
    <property type="molecule type" value="Genomic_DNA"/>
</dbReference>
<evidence type="ECO:0000313" key="3">
    <source>
        <dbReference type="Proteomes" id="UP000601768"/>
    </source>
</evidence>
<dbReference type="Gene3D" id="3.10.310.10">
    <property type="entry name" value="Diaminopimelate Epimerase, Chain A, domain 1"/>
    <property type="match status" value="2"/>
</dbReference>
<comment type="caution">
    <text evidence="2">The sequence shown here is derived from an EMBL/GenBank/DDBJ whole genome shotgun (WGS) entry which is preliminary data.</text>
</comment>
<dbReference type="InterPro" id="IPR003719">
    <property type="entry name" value="Phenazine_PhzF-like"/>
</dbReference>
<feature type="active site" evidence="1">
    <location>
        <position position="46"/>
    </location>
</feature>
<reference evidence="2" key="1">
    <citation type="journal article" date="2018" name="Int. J. Syst. Evol. Microbiol.">
        <title>Neptunicella marina gen. nov., sp. nov., isolated from surface seawater.</title>
        <authorList>
            <person name="Liu X."/>
            <person name="Lai Q."/>
            <person name="Du Y."/>
            <person name="Zhang X."/>
            <person name="Liu Z."/>
            <person name="Sun F."/>
            <person name="Shao Z."/>
        </authorList>
    </citation>
    <scope>NUCLEOTIDE SEQUENCE</scope>
    <source>
        <strain evidence="2">S27-2</strain>
    </source>
</reference>
<dbReference type="GO" id="GO:0005737">
    <property type="term" value="C:cytoplasm"/>
    <property type="evidence" value="ECO:0007669"/>
    <property type="project" value="TreeGrafter"/>
</dbReference>
<reference evidence="2" key="2">
    <citation type="submission" date="2020-08" db="EMBL/GenBank/DDBJ databases">
        <authorList>
            <person name="Lai Q."/>
        </authorList>
    </citation>
    <scope>NUCLEOTIDE SEQUENCE</scope>
    <source>
        <strain evidence="2">S27-2</strain>
    </source>
</reference>
<dbReference type="PANTHER" id="PTHR13774">
    <property type="entry name" value="PHENAZINE BIOSYNTHESIS PROTEIN"/>
    <property type="match status" value="1"/>
</dbReference>
<dbReference type="Pfam" id="PF02567">
    <property type="entry name" value="PhzC-PhzF"/>
    <property type="match status" value="1"/>
</dbReference>
<sequence>MKVNVAIVDAFVDGQSGGNPAGVVLNADALSAEQKLQIARKVGLSETAFVSDSQTADFKLDFFTPNRQIAHCGHATIATFSHLSQQGLVPTQHTSKETIDGDRTIEVQGHFAYMAQLKPSYIDVSHKLEQILLSLGLEQQQIVGSPRIVNTGNGFLVVGVTSIEALESIQPNQTIIEQLSDEYDLIGYYVFTSETNVADRDASTRMFAPRYGIDEESATGMAAGPLACYLHDIMHIQKYSFQIEQGYAMQPASPSCINVVLNLEQGEIVGLKAGGVGKPSRFEEIEI</sequence>
<dbReference type="PIRSF" id="PIRSF016184">
    <property type="entry name" value="PhzC_PhzF"/>
    <property type="match status" value="1"/>
</dbReference>
<keyword evidence="3" id="KW-1185">Reference proteome</keyword>